<keyword evidence="6" id="KW-0413">Isomerase</keyword>
<sequence length="263" mass="27575">MFRLVRPSFFCPQATITNKIPLPFLPRLHFAPEAASTAARTMSTLSPVESAKKAAAARAVSEHLQPSHRYPVTLDVAFDGADEVDAELNCIKGGGACLLQEKLVAIAAKKFVVVADYRKLSKNLLTQWKAIPIEVLPMAAPDVLNQLVALGSTGPLVRPGVPGKAGEVVTDNGMWIIDAPFAPLKLLSEGAGAERAADGSWGVKALADEIVKIPGVVEVGIFFGLDGSEAAKVGKFGLAQKPVAAYFGMEDGSVKVTNAAGSE</sequence>
<accession>A0A0G4LVJ8</accession>
<dbReference type="GO" id="GO:0006014">
    <property type="term" value="P:D-ribose metabolic process"/>
    <property type="evidence" value="ECO:0007669"/>
    <property type="project" value="TreeGrafter"/>
</dbReference>
<name>A0A0G4LVJ8_VERLO</name>
<evidence type="ECO:0000313" key="9">
    <source>
        <dbReference type="EMBL" id="CRK26096.1"/>
    </source>
</evidence>
<dbReference type="GO" id="GO:0004751">
    <property type="term" value="F:ribose-5-phosphate isomerase activity"/>
    <property type="evidence" value="ECO:0007669"/>
    <property type="project" value="UniProtKB-EC"/>
</dbReference>
<dbReference type="PANTHER" id="PTHR11934">
    <property type="entry name" value="RIBOSE-5-PHOSPHATE ISOMERASE"/>
    <property type="match status" value="1"/>
</dbReference>
<protein>
    <recommendedName>
        <fullName evidence="5">Ribose-5-phosphate isomerase</fullName>
        <ecNumber evidence="4">5.3.1.6</ecNumber>
    </recommendedName>
    <alternativeName>
        <fullName evidence="8">D-ribose-5-phosphate ketol-isomerase</fullName>
    </alternativeName>
    <alternativeName>
        <fullName evidence="7">Phosphoriboisomerase</fullName>
    </alternativeName>
</protein>
<dbReference type="Proteomes" id="UP000044602">
    <property type="component" value="Unassembled WGS sequence"/>
</dbReference>
<evidence type="ECO:0000256" key="8">
    <source>
        <dbReference type="ARBA" id="ARBA00032273"/>
    </source>
</evidence>
<gene>
    <name evidence="9" type="ORF">BN1708_004122</name>
</gene>
<evidence type="ECO:0000256" key="5">
    <source>
        <dbReference type="ARBA" id="ARBA00019150"/>
    </source>
</evidence>
<comment type="similarity">
    <text evidence="3">Belongs to the ribose 5-phosphate isomerase family.</text>
</comment>
<evidence type="ECO:0000256" key="6">
    <source>
        <dbReference type="ARBA" id="ARBA00023235"/>
    </source>
</evidence>
<dbReference type="SUPFAM" id="SSF100950">
    <property type="entry name" value="NagB/RpiA/CoA transferase-like"/>
    <property type="match status" value="1"/>
</dbReference>
<comment type="pathway">
    <text evidence="2">Carbohydrate degradation; pentose phosphate pathway; D-ribose 5-phosphate from D-ribulose 5-phosphate (non-oxidative stage): step 1/1.</text>
</comment>
<dbReference type="Gene3D" id="3.40.50.1360">
    <property type="match status" value="1"/>
</dbReference>
<dbReference type="UniPathway" id="UPA00115">
    <property type="reaction ID" value="UER00412"/>
</dbReference>
<dbReference type="InterPro" id="IPR037171">
    <property type="entry name" value="NagB/RpiA_transferase-like"/>
</dbReference>
<dbReference type="SUPFAM" id="SSF75445">
    <property type="entry name" value="D-ribose-5-phosphate isomerase (RpiA), lid domain"/>
    <property type="match status" value="1"/>
</dbReference>
<dbReference type="Pfam" id="PF06026">
    <property type="entry name" value="Rib_5-P_isom_A"/>
    <property type="match status" value="1"/>
</dbReference>
<comment type="catalytic activity">
    <reaction evidence="1">
        <text>aldehydo-D-ribose 5-phosphate = D-ribulose 5-phosphate</text>
        <dbReference type="Rhea" id="RHEA:14657"/>
        <dbReference type="ChEBI" id="CHEBI:58121"/>
        <dbReference type="ChEBI" id="CHEBI:58273"/>
        <dbReference type="EC" id="5.3.1.6"/>
    </reaction>
</comment>
<dbReference type="EC" id="5.3.1.6" evidence="4"/>
<keyword evidence="10" id="KW-1185">Reference proteome</keyword>
<evidence type="ECO:0000256" key="3">
    <source>
        <dbReference type="ARBA" id="ARBA00008088"/>
    </source>
</evidence>
<dbReference type="EMBL" id="CVQH01020001">
    <property type="protein sequence ID" value="CRK26096.1"/>
    <property type="molecule type" value="Genomic_DNA"/>
</dbReference>
<organism evidence="9 10">
    <name type="scientific">Verticillium longisporum</name>
    <name type="common">Verticillium dahliae var. longisporum</name>
    <dbReference type="NCBI Taxonomy" id="100787"/>
    <lineage>
        <taxon>Eukaryota</taxon>
        <taxon>Fungi</taxon>
        <taxon>Dikarya</taxon>
        <taxon>Ascomycota</taxon>
        <taxon>Pezizomycotina</taxon>
        <taxon>Sordariomycetes</taxon>
        <taxon>Hypocreomycetidae</taxon>
        <taxon>Glomerellales</taxon>
        <taxon>Plectosphaerellaceae</taxon>
        <taxon>Verticillium</taxon>
    </lineage>
</organism>
<dbReference type="GO" id="GO:0005737">
    <property type="term" value="C:cytoplasm"/>
    <property type="evidence" value="ECO:0007669"/>
    <property type="project" value="TreeGrafter"/>
</dbReference>
<evidence type="ECO:0000256" key="1">
    <source>
        <dbReference type="ARBA" id="ARBA00001713"/>
    </source>
</evidence>
<dbReference type="GO" id="GO:0009052">
    <property type="term" value="P:pentose-phosphate shunt, non-oxidative branch"/>
    <property type="evidence" value="ECO:0007669"/>
    <property type="project" value="InterPro"/>
</dbReference>
<dbReference type="InterPro" id="IPR004788">
    <property type="entry name" value="Ribose5P_isomerase_type_A"/>
</dbReference>
<dbReference type="Gene3D" id="3.30.70.260">
    <property type="match status" value="1"/>
</dbReference>
<proteinExistence type="inferred from homology"/>
<evidence type="ECO:0000313" key="10">
    <source>
        <dbReference type="Proteomes" id="UP000044602"/>
    </source>
</evidence>
<dbReference type="PANTHER" id="PTHR11934:SF0">
    <property type="entry name" value="RIBOSE-5-PHOSPHATE ISOMERASE"/>
    <property type="match status" value="1"/>
</dbReference>
<reference evidence="9 10" key="1">
    <citation type="submission" date="2015-05" db="EMBL/GenBank/DDBJ databases">
        <authorList>
            <person name="Wang D.B."/>
            <person name="Wang M."/>
        </authorList>
    </citation>
    <scope>NUCLEOTIDE SEQUENCE [LARGE SCALE GENOMIC DNA]</scope>
    <source>
        <strain evidence="9">VL1</strain>
    </source>
</reference>
<dbReference type="STRING" id="100787.A0A0G4LVJ8"/>
<evidence type="ECO:0000256" key="4">
    <source>
        <dbReference type="ARBA" id="ARBA00011959"/>
    </source>
</evidence>
<evidence type="ECO:0000256" key="7">
    <source>
        <dbReference type="ARBA" id="ARBA00029734"/>
    </source>
</evidence>
<evidence type="ECO:0000256" key="2">
    <source>
        <dbReference type="ARBA" id="ARBA00004988"/>
    </source>
</evidence>
<dbReference type="AlphaFoldDB" id="A0A0G4LVJ8"/>